<dbReference type="SUPFAM" id="SSF88659">
    <property type="entry name" value="Sigma3 and sigma4 domains of RNA polymerase sigma factors"/>
    <property type="match status" value="1"/>
</dbReference>
<dbReference type="GO" id="GO:0016987">
    <property type="term" value="F:sigma factor activity"/>
    <property type="evidence" value="ECO:0007669"/>
    <property type="project" value="UniProtKB-KW"/>
</dbReference>
<evidence type="ECO:0008006" key="10">
    <source>
        <dbReference type="Google" id="ProtNLM"/>
    </source>
</evidence>
<dbReference type="CDD" id="cd06171">
    <property type="entry name" value="Sigma70_r4"/>
    <property type="match status" value="1"/>
</dbReference>
<dbReference type="PATRIC" id="fig|220754.4.peg.117"/>
<gene>
    <name evidence="8" type="ORF">KR50_01150</name>
</gene>
<feature type="domain" description="RNA polymerase sigma-70 region 2" evidence="6">
    <location>
        <begin position="23"/>
        <end position="91"/>
    </location>
</feature>
<dbReference type="InterPro" id="IPR013324">
    <property type="entry name" value="RNA_pol_sigma_r3/r4-like"/>
</dbReference>
<keyword evidence="2" id="KW-0805">Transcription regulation</keyword>
<proteinExistence type="inferred from homology"/>
<keyword evidence="5" id="KW-0804">Transcription</keyword>
<evidence type="ECO:0000259" key="7">
    <source>
        <dbReference type="Pfam" id="PF08281"/>
    </source>
</evidence>
<dbReference type="Gene3D" id="1.10.10.10">
    <property type="entry name" value="Winged helix-like DNA-binding domain superfamily/Winged helix DNA-binding domain"/>
    <property type="match status" value="1"/>
</dbReference>
<evidence type="ECO:0000256" key="4">
    <source>
        <dbReference type="ARBA" id="ARBA00023125"/>
    </source>
</evidence>
<dbReference type="PANTHER" id="PTHR43133">
    <property type="entry name" value="RNA POLYMERASE ECF-TYPE SIGMA FACTO"/>
    <property type="match status" value="1"/>
</dbReference>
<dbReference type="NCBIfam" id="TIGR02937">
    <property type="entry name" value="sigma70-ECF"/>
    <property type="match status" value="1"/>
</dbReference>
<keyword evidence="3" id="KW-0731">Sigma factor</keyword>
<organism evidence="8 9">
    <name type="scientific">Jeotgalibacillus campisalis</name>
    <dbReference type="NCBI Taxonomy" id="220754"/>
    <lineage>
        <taxon>Bacteria</taxon>
        <taxon>Bacillati</taxon>
        <taxon>Bacillota</taxon>
        <taxon>Bacilli</taxon>
        <taxon>Bacillales</taxon>
        <taxon>Caryophanaceae</taxon>
        <taxon>Jeotgalibacillus</taxon>
    </lineage>
</organism>
<dbReference type="SUPFAM" id="SSF88946">
    <property type="entry name" value="Sigma2 domain of RNA polymerase sigma factors"/>
    <property type="match status" value="1"/>
</dbReference>
<keyword evidence="4" id="KW-0238">DNA-binding</keyword>
<dbReference type="EMBL" id="JXRR01000001">
    <property type="protein sequence ID" value="KIL52786.1"/>
    <property type="molecule type" value="Genomic_DNA"/>
</dbReference>
<dbReference type="Pfam" id="PF08281">
    <property type="entry name" value="Sigma70_r4_2"/>
    <property type="match status" value="1"/>
</dbReference>
<evidence type="ECO:0000313" key="9">
    <source>
        <dbReference type="Proteomes" id="UP000031972"/>
    </source>
</evidence>
<evidence type="ECO:0000256" key="2">
    <source>
        <dbReference type="ARBA" id="ARBA00023015"/>
    </source>
</evidence>
<dbReference type="InterPro" id="IPR007627">
    <property type="entry name" value="RNA_pol_sigma70_r2"/>
</dbReference>
<dbReference type="InterPro" id="IPR039425">
    <property type="entry name" value="RNA_pol_sigma-70-like"/>
</dbReference>
<evidence type="ECO:0000313" key="8">
    <source>
        <dbReference type="EMBL" id="KIL52786.1"/>
    </source>
</evidence>
<evidence type="ECO:0000256" key="5">
    <source>
        <dbReference type="ARBA" id="ARBA00023163"/>
    </source>
</evidence>
<comment type="similarity">
    <text evidence="1">Belongs to the sigma-70 factor family. ECF subfamily.</text>
</comment>
<dbReference type="InterPro" id="IPR013325">
    <property type="entry name" value="RNA_pol_sigma_r2"/>
</dbReference>
<feature type="domain" description="RNA polymerase sigma factor 70 region 4 type 2" evidence="7">
    <location>
        <begin position="121"/>
        <end position="173"/>
    </location>
</feature>
<evidence type="ECO:0000256" key="1">
    <source>
        <dbReference type="ARBA" id="ARBA00010641"/>
    </source>
</evidence>
<dbReference type="RefSeq" id="WP_408606134.1">
    <property type="nucleotide sequence ID" value="NZ_JXRR01000001.1"/>
</dbReference>
<accession>A0A0C2W867</accession>
<protein>
    <recommendedName>
        <fullName evidence="10">RNA polymerase sigma70 factor</fullName>
    </recommendedName>
</protein>
<dbReference type="GO" id="GO:0003677">
    <property type="term" value="F:DNA binding"/>
    <property type="evidence" value="ECO:0007669"/>
    <property type="project" value="UniProtKB-KW"/>
</dbReference>
<name>A0A0C2W867_9BACL</name>
<dbReference type="Pfam" id="PF04542">
    <property type="entry name" value="Sigma70_r2"/>
    <property type="match status" value="1"/>
</dbReference>
<sequence>MTVQDMDLYDRMVTGDQKAFESLYTKYEKLIYSFAYRMTQNHSAAEEVVQEVFLKLWKQHAQYIEGKGKFSSWLLTITRNSSMDLLSKQTKHQHVEYGEHDSPADTASAPEEVAENKEQSRIIQKAVAHLNKEQQTVIRLHYLNGMSHEKISSDTGVPLGTVKSRIRLALKHLKSSQTLRHDYHFS</sequence>
<dbReference type="PANTHER" id="PTHR43133:SF8">
    <property type="entry name" value="RNA POLYMERASE SIGMA FACTOR HI_1459-RELATED"/>
    <property type="match status" value="1"/>
</dbReference>
<comment type="caution">
    <text evidence="8">The sequence shown here is derived from an EMBL/GenBank/DDBJ whole genome shotgun (WGS) entry which is preliminary data.</text>
</comment>
<dbReference type="Gene3D" id="1.10.1740.10">
    <property type="match status" value="1"/>
</dbReference>
<evidence type="ECO:0000259" key="6">
    <source>
        <dbReference type="Pfam" id="PF04542"/>
    </source>
</evidence>
<dbReference type="AlphaFoldDB" id="A0A0C2W867"/>
<dbReference type="Proteomes" id="UP000031972">
    <property type="component" value="Unassembled WGS sequence"/>
</dbReference>
<keyword evidence="9" id="KW-1185">Reference proteome</keyword>
<dbReference type="GO" id="GO:0006352">
    <property type="term" value="P:DNA-templated transcription initiation"/>
    <property type="evidence" value="ECO:0007669"/>
    <property type="project" value="InterPro"/>
</dbReference>
<reference evidence="8 9" key="1">
    <citation type="submission" date="2015-01" db="EMBL/GenBank/DDBJ databases">
        <title>Jeotgalibacillus campisalis genome sequencing.</title>
        <authorList>
            <person name="Goh K.M."/>
            <person name="Chan K.-G."/>
            <person name="Yaakop A.S."/>
            <person name="Ee R."/>
            <person name="Gan H.M."/>
            <person name="Chan C.S."/>
        </authorList>
    </citation>
    <scope>NUCLEOTIDE SEQUENCE [LARGE SCALE GENOMIC DNA]</scope>
    <source>
        <strain evidence="8 9">SF-57</strain>
    </source>
</reference>
<evidence type="ECO:0000256" key="3">
    <source>
        <dbReference type="ARBA" id="ARBA00023082"/>
    </source>
</evidence>
<dbReference type="InterPro" id="IPR014284">
    <property type="entry name" value="RNA_pol_sigma-70_dom"/>
</dbReference>
<dbReference type="InterPro" id="IPR013249">
    <property type="entry name" value="RNA_pol_sigma70_r4_t2"/>
</dbReference>
<dbReference type="InterPro" id="IPR036388">
    <property type="entry name" value="WH-like_DNA-bd_sf"/>
</dbReference>